<evidence type="ECO:0000256" key="1">
    <source>
        <dbReference type="SAM" id="Phobius"/>
    </source>
</evidence>
<protein>
    <submittedName>
        <fullName evidence="2">Uncharacterized protein</fullName>
    </submittedName>
</protein>
<feature type="transmembrane region" description="Helical" evidence="1">
    <location>
        <begin position="233"/>
        <end position="255"/>
    </location>
</feature>
<dbReference type="AlphaFoldDB" id="A0A550JHM7"/>
<reference evidence="2 3" key="1">
    <citation type="submission" date="2019-07" db="EMBL/GenBank/DDBJ databases">
        <title>Insights of Desulfuromonas acetexigens electromicrobiology.</title>
        <authorList>
            <person name="Katuri K."/>
            <person name="Sapireddy V."/>
            <person name="Shaw D.R."/>
            <person name="Saikaly P."/>
        </authorList>
    </citation>
    <scope>NUCLEOTIDE SEQUENCE [LARGE SCALE GENOMIC DNA]</scope>
    <source>
        <strain evidence="2 3">2873</strain>
    </source>
</reference>
<dbReference type="OrthoDB" id="9154738at2"/>
<comment type="caution">
    <text evidence="2">The sequence shown here is derived from an EMBL/GenBank/DDBJ whole genome shotgun (WGS) entry which is preliminary data.</text>
</comment>
<sequence length="383" mass="41929">MQKFFHLVLLNLTGGDFRILIAANVMVIAATSICWVMLSRLILNEQSWSEWLVPGVLLGFGFNTVAWGFSFQFLSGLFFLALANLLWVKSVLTGRDKLGDGAYLALAFCALCGGNGLITSTILGFGFLCAIIFSRGLRSSSLAARFCLLVWGITVLAIWLGWTSSAATEVQANDQEQYVYFAFGMLKSWLGIFAINSSFIKSLFATFILIIALGGSFLLMLRNKPGNSGSYPSLVVLPVFLSALQTVAMIVAISYSRAGMQPWSPGLELHYGYLVTALPLSAWIVILILSKGVLRNFLLGAFVLVVGFAFLTNAGWRIKAAQDEYRRGTAVAADIVSPVSADVVAQRHIKEFYWVEGEQAEIAVSNGLVLLRETRFWSPRVVD</sequence>
<feature type="transmembrane region" description="Helical" evidence="1">
    <location>
        <begin position="202"/>
        <end position="221"/>
    </location>
</feature>
<feature type="transmembrane region" description="Helical" evidence="1">
    <location>
        <begin position="142"/>
        <end position="162"/>
    </location>
</feature>
<feature type="transmembrane region" description="Helical" evidence="1">
    <location>
        <begin position="102"/>
        <end position="130"/>
    </location>
</feature>
<keyword evidence="1" id="KW-0812">Transmembrane</keyword>
<feature type="transmembrane region" description="Helical" evidence="1">
    <location>
        <begin position="177"/>
        <end position="195"/>
    </location>
</feature>
<keyword evidence="1" id="KW-1133">Transmembrane helix</keyword>
<organism evidence="2 3">
    <name type="scientific">Trichloromonas acetexigens</name>
    <dbReference type="NCBI Taxonomy" id="38815"/>
    <lineage>
        <taxon>Bacteria</taxon>
        <taxon>Pseudomonadati</taxon>
        <taxon>Thermodesulfobacteriota</taxon>
        <taxon>Desulfuromonadia</taxon>
        <taxon>Desulfuromonadales</taxon>
        <taxon>Trichloromonadaceae</taxon>
        <taxon>Trichloromonas</taxon>
    </lineage>
</organism>
<evidence type="ECO:0000313" key="2">
    <source>
        <dbReference type="EMBL" id="TRO82717.1"/>
    </source>
</evidence>
<keyword evidence="1" id="KW-0472">Membrane</keyword>
<dbReference type="Proteomes" id="UP000317155">
    <property type="component" value="Unassembled WGS sequence"/>
</dbReference>
<proteinExistence type="predicted"/>
<dbReference type="EMBL" id="VJVV01000003">
    <property type="protein sequence ID" value="TRO82717.1"/>
    <property type="molecule type" value="Genomic_DNA"/>
</dbReference>
<feature type="transmembrane region" description="Helical" evidence="1">
    <location>
        <begin position="267"/>
        <end position="290"/>
    </location>
</feature>
<feature type="transmembrane region" description="Helical" evidence="1">
    <location>
        <begin position="20"/>
        <end position="43"/>
    </location>
</feature>
<gene>
    <name evidence="2" type="ORF">FL622_05935</name>
</gene>
<feature type="transmembrane region" description="Helical" evidence="1">
    <location>
        <begin position="296"/>
        <end position="316"/>
    </location>
</feature>
<accession>A0A550JHM7</accession>
<feature type="transmembrane region" description="Helical" evidence="1">
    <location>
        <begin position="55"/>
        <end position="82"/>
    </location>
</feature>
<name>A0A550JHM7_9BACT</name>
<evidence type="ECO:0000313" key="3">
    <source>
        <dbReference type="Proteomes" id="UP000317155"/>
    </source>
</evidence>
<dbReference type="RefSeq" id="WP_140396641.1">
    <property type="nucleotide sequence ID" value="NZ_FOJJ01000023.1"/>
</dbReference>
<keyword evidence="3" id="KW-1185">Reference proteome</keyword>